<dbReference type="PROSITE" id="PS51257">
    <property type="entry name" value="PROKAR_LIPOPROTEIN"/>
    <property type="match status" value="1"/>
</dbReference>
<dbReference type="STRING" id="870908.SAMN04488044_1472"/>
<evidence type="ECO:0000256" key="1">
    <source>
        <dbReference type="SAM" id="SignalP"/>
    </source>
</evidence>
<gene>
    <name evidence="3" type="ORF">SAMN04488044_1472</name>
</gene>
<reference evidence="4" key="1">
    <citation type="submission" date="2016-11" db="EMBL/GenBank/DDBJ databases">
        <authorList>
            <person name="Varghese N."/>
            <person name="Submissions S."/>
        </authorList>
    </citation>
    <scope>NUCLEOTIDE SEQUENCE [LARGE SCALE GENOMIC DNA]</scope>
    <source>
        <strain evidence="4">DSM 28223</strain>
    </source>
</reference>
<evidence type="ECO:0000259" key="2">
    <source>
        <dbReference type="Pfam" id="PF03724"/>
    </source>
</evidence>
<dbReference type="Gene3D" id="2.40.128.270">
    <property type="match status" value="1"/>
</dbReference>
<evidence type="ECO:0000313" key="3">
    <source>
        <dbReference type="EMBL" id="SHG86580.1"/>
    </source>
</evidence>
<accession>A0A1M5NAN5</accession>
<dbReference type="OrthoDB" id="7777568at2"/>
<dbReference type="InterPro" id="IPR038670">
    <property type="entry name" value="HslJ-like_sf"/>
</dbReference>
<dbReference type="AlphaFoldDB" id="A0A1M5NAN5"/>
<evidence type="ECO:0000313" key="4">
    <source>
        <dbReference type="Proteomes" id="UP000184211"/>
    </source>
</evidence>
<keyword evidence="1" id="KW-0732">Signal</keyword>
<dbReference type="InterPro" id="IPR053147">
    <property type="entry name" value="Hsp_HslJ-like"/>
</dbReference>
<sequence>MRPILIALCALALSACRADESLTAYGGAGAWQLVRLDGNPYEARATIAFGPEGTVTGQGACNGYGATQTAPYPWFELTEMLSTQMACAALAEEQQFFNALTKMTLAEVSGEVLILSNDAGESMEFTPLPGG</sequence>
<dbReference type="Pfam" id="PF03724">
    <property type="entry name" value="META"/>
    <property type="match status" value="1"/>
</dbReference>
<keyword evidence="4" id="KW-1185">Reference proteome</keyword>
<dbReference type="RefSeq" id="WP_072792082.1">
    <property type="nucleotide sequence ID" value="NZ_FQWM01000002.1"/>
</dbReference>
<proteinExistence type="predicted"/>
<feature type="domain" description="DUF306" evidence="2">
    <location>
        <begin position="29"/>
        <end position="125"/>
    </location>
</feature>
<dbReference type="PANTHER" id="PTHR35535:SF1">
    <property type="entry name" value="HEAT SHOCK PROTEIN HSLJ"/>
    <property type="match status" value="1"/>
</dbReference>
<dbReference type="InterPro" id="IPR005184">
    <property type="entry name" value="DUF306_Meta_HslJ"/>
</dbReference>
<protein>
    <submittedName>
        <fullName evidence="3">META domain-containing protein</fullName>
    </submittedName>
</protein>
<dbReference type="Proteomes" id="UP000184211">
    <property type="component" value="Unassembled WGS sequence"/>
</dbReference>
<feature type="signal peptide" evidence="1">
    <location>
        <begin position="1"/>
        <end position="18"/>
    </location>
</feature>
<feature type="chain" id="PRO_5012590058" evidence="1">
    <location>
        <begin position="19"/>
        <end position="131"/>
    </location>
</feature>
<dbReference type="EMBL" id="FQWM01000002">
    <property type="protein sequence ID" value="SHG86580.1"/>
    <property type="molecule type" value="Genomic_DNA"/>
</dbReference>
<organism evidence="3 4">
    <name type="scientific">Cognatishimia maritima</name>
    <dbReference type="NCBI Taxonomy" id="870908"/>
    <lineage>
        <taxon>Bacteria</taxon>
        <taxon>Pseudomonadati</taxon>
        <taxon>Pseudomonadota</taxon>
        <taxon>Alphaproteobacteria</taxon>
        <taxon>Rhodobacterales</taxon>
        <taxon>Paracoccaceae</taxon>
        <taxon>Cognatishimia</taxon>
    </lineage>
</organism>
<name>A0A1M5NAN5_9RHOB</name>
<dbReference type="PANTHER" id="PTHR35535">
    <property type="entry name" value="HEAT SHOCK PROTEIN HSLJ"/>
    <property type="match status" value="1"/>
</dbReference>